<keyword evidence="2" id="KW-0240">DNA-directed RNA polymerase</keyword>
<feature type="transmembrane region" description="Helical" evidence="1">
    <location>
        <begin position="63"/>
        <end position="83"/>
    </location>
</feature>
<keyword evidence="3" id="KW-1185">Reference proteome</keyword>
<sequence length="88" mass="10359">MTFIVLRFRTFMALKNAIRGVIHKPKLPNSFCFLDHFIIIGVYFGINYHDNVKHLGMTRGRRLFIHLIIGFIHEVAVTVSNHFRKIFC</sequence>
<evidence type="ECO:0000313" key="3">
    <source>
        <dbReference type="Proteomes" id="UP000327157"/>
    </source>
</evidence>
<evidence type="ECO:0000256" key="1">
    <source>
        <dbReference type="SAM" id="Phobius"/>
    </source>
</evidence>
<accession>A0A5N5FEX6</accession>
<proteinExistence type="predicted"/>
<dbReference type="EMBL" id="SMOL01000753">
    <property type="protein sequence ID" value="KAB2599740.1"/>
    <property type="molecule type" value="Genomic_DNA"/>
</dbReference>
<evidence type="ECO:0000313" key="2">
    <source>
        <dbReference type="EMBL" id="KAB2599740.1"/>
    </source>
</evidence>
<dbReference type="AlphaFoldDB" id="A0A5N5FEX6"/>
<name>A0A5N5FEX6_9ROSA</name>
<gene>
    <name evidence="2" type="ORF">D8674_010011</name>
</gene>
<comment type="caution">
    <text evidence="2">The sequence shown here is derived from an EMBL/GenBank/DDBJ whole genome shotgun (WGS) entry which is preliminary data.</text>
</comment>
<keyword evidence="1" id="KW-0812">Transmembrane</keyword>
<reference evidence="2 3" key="1">
    <citation type="submission" date="2019-09" db="EMBL/GenBank/DDBJ databases">
        <authorList>
            <person name="Ou C."/>
        </authorList>
    </citation>
    <scope>NUCLEOTIDE SEQUENCE [LARGE SCALE GENOMIC DNA]</scope>
    <source>
        <strain evidence="2">S2</strain>
        <tissue evidence="2">Leaf</tissue>
    </source>
</reference>
<dbReference type="GO" id="GO:0000428">
    <property type="term" value="C:DNA-directed RNA polymerase complex"/>
    <property type="evidence" value="ECO:0007669"/>
    <property type="project" value="UniProtKB-KW"/>
</dbReference>
<dbReference type="Proteomes" id="UP000327157">
    <property type="component" value="Chromosome 13"/>
</dbReference>
<keyword evidence="1" id="KW-1133">Transmembrane helix</keyword>
<keyword evidence="2" id="KW-0804">Transcription</keyword>
<keyword evidence="1" id="KW-0472">Membrane</keyword>
<organism evidence="2 3">
    <name type="scientific">Pyrus ussuriensis x Pyrus communis</name>
    <dbReference type="NCBI Taxonomy" id="2448454"/>
    <lineage>
        <taxon>Eukaryota</taxon>
        <taxon>Viridiplantae</taxon>
        <taxon>Streptophyta</taxon>
        <taxon>Embryophyta</taxon>
        <taxon>Tracheophyta</taxon>
        <taxon>Spermatophyta</taxon>
        <taxon>Magnoliopsida</taxon>
        <taxon>eudicotyledons</taxon>
        <taxon>Gunneridae</taxon>
        <taxon>Pentapetalae</taxon>
        <taxon>rosids</taxon>
        <taxon>fabids</taxon>
        <taxon>Rosales</taxon>
        <taxon>Rosaceae</taxon>
        <taxon>Amygdaloideae</taxon>
        <taxon>Maleae</taxon>
        <taxon>Pyrus</taxon>
    </lineage>
</organism>
<reference evidence="2 3" key="3">
    <citation type="submission" date="2019-11" db="EMBL/GenBank/DDBJ databases">
        <title>A de novo genome assembly of a pear dwarfing rootstock.</title>
        <authorList>
            <person name="Wang F."/>
            <person name="Wang J."/>
            <person name="Li S."/>
            <person name="Zhang Y."/>
            <person name="Fang M."/>
            <person name="Ma L."/>
            <person name="Zhao Y."/>
            <person name="Jiang S."/>
        </authorList>
    </citation>
    <scope>NUCLEOTIDE SEQUENCE [LARGE SCALE GENOMIC DNA]</scope>
    <source>
        <strain evidence="2">S2</strain>
        <tissue evidence="2">Leaf</tissue>
    </source>
</reference>
<protein>
    <submittedName>
        <fullName evidence="2">DNA-directed RNA polymerases II, IV and V subunit 3-like</fullName>
    </submittedName>
</protein>
<reference evidence="3" key="2">
    <citation type="submission" date="2019-10" db="EMBL/GenBank/DDBJ databases">
        <title>A de novo genome assembly of a pear dwarfing rootstock.</title>
        <authorList>
            <person name="Wang F."/>
            <person name="Wang J."/>
            <person name="Li S."/>
            <person name="Zhang Y."/>
            <person name="Fang M."/>
            <person name="Ma L."/>
            <person name="Zhao Y."/>
            <person name="Jiang S."/>
        </authorList>
    </citation>
    <scope>NUCLEOTIDE SEQUENCE [LARGE SCALE GENOMIC DNA]</scope>
</reference>